<evidence type="ECO:0000313" key="7">
    <source>
        <dbReference type="EMBL" id="GLQ23829.1"/>
    </source>
</evidence>
<evidence type="ECO:0000256" key="6">
    <source>
        <dbReference type="SAM" id="Phobius"/>
    </source>
</evidence>
<evidence type="ECO:0000313" key="8">
    <source>
        <dbReference type="Proteomes" id="UP001161391"/>
    </source>
</evidence>
<keyword evidence="5 6" id="KW-0472">Membrane</keyword>
<comment type="subcellular location">
    <subcellularLocation>
        <location evidence="1">Membrane</location>
        <topology evidence="1">Single-pass membrane protein</topology>
    </subcellularLocation>
</comment>
<evidence type="ECO:0000256" key="1">
    <source>
        <dbReference type="ARBA" id="ARBA00004167"/>
    </source>
</evidence>
<organism evidence="7 8">
    <name type="scientific">Algimonas ampicilliniresistens</name>
    <dbReference type="NCBI Taxonomy" id="1298735"/>
    <lineage>
        <taxon>Bacteria</taxon>
        <taxon>Pseudomonadati</taxon>
        <taxon>Pseudomonadota</taxon>
        <taxon>Alphaproteobacteria</taxon>
        <taxon>Maricaulales</taxon>
        <taxon>Robiginitomaculaceae</taxon>
        <taxon>Algimonas</taxon>
    </lineage>
</organism>
<protein>
    <submittedName>
        <fullName evidence="7">Membrane protein</fullName>
    </submittedName>
</protein>
<reference evidence="7" key="2">
    <citation type="submission" date="2023-01" db="EMBL/GenBank/DDBJ databases">
        <title>Draft genome sequence of Algimonas ampicilliniresistens strain NBRC 108219.</title>
        <authorList>
            <person name="Sun Q."/>
            <person name="Mori K."/>
        </authorList>
    </citation>
    <scope>NUCLEOTIDE SEQUENCE</scope>
    <source>
        <strain evidence="7">NBRC 108219</strain>
    </source>
</reference>
<evidence type="ECO:0000256" key="3">
    <source>
        <dbReference type="ARBA" id="ARBA00022692"/>
    </source>
</evidence>
<feature type="transmembrane region" description="Helical" evidence="6">
    <location>
        <begin position="6"/>
        <end position="24"/>
    </location>
</feature>
<dbReference type="InterPro" id="IPR007156">
    <property type="entry name" value="MamQ_LemA"/>
</dbReference>
<dbReference type="Gene3D" id="1.20.1440.20">
    <property type="entry name" value="LemA-like domain"/>
    <property type="match status" value="1"/>
</dbReference>
<sequence length="184" mass="20341">MLWIPLILLAGLAGGVIFLFNRLVGLRQMARNGWSDIDVQLKRRSDLIPRVVETVKGYAAHERTLFKDVIESRNAALNAGDDVNARGAAEGAVSRCTTKLFALAEAYPDLKSNENFLDLQNELSDTEDKIEMARRFYNGAVRELNTAVETVPSNLIAGPFGFSQRNYFEISDADAAAPTIEFDT</sequence>
<dbReference type="PANTHER" id="PTHR34478">
    <property type="entry name" value="PROTEIN LEMA"/>
    <property type="match status" value="1"/>
</dbReference>
<comment type="caution">
    <text evidence="7">The sequence shown here is derived from an EMBL/GenBank/DDBJ whole genome shotgun (WGS) entry which is preliminary data.</text>
</comment>
<keyword evidence="4 6" id="KW-1133">Transmembrane helix</keyword>
<dbReference type="EMBL" id="BSNK01000002">
    <property type="protein sequence ID" value="GLQ23829.1"/>
    <property type="molecule type" value="Genomic_DNA"/>
</dbReference>
<gene>
    <name evidence="7" type="ORF">GCM10007853_17030</name>
</gene>
<dbReference type="PANTHER" id="PTHR34478:SF1">
    <property type="entry name" value="PROTEIN LEMA"/>
    <property type="match status" value="1"/>
</dbReference>
<accession>A0ABQ5VA08</accession>
<reference evidence="7" key="1">
    <citation type="journal article" date="2014" name="Int. J. Syst. Evol. Microbiol.">
        <title>Complete genome of a new Firmicutes species belonging to the dominant human colonic microbiota ('Ruminococcus bicirculans') reveals two chromosomes and a selective capacity to utilize plant glucans.</title>
        <authorList>
            <consortium name="NISC Comparative Sequencing Program"/>
            <person name="Wegmann U."/>
            <person name="Louis P."/>
            <person name="Goesmann A."/>
            <person name="Henrissat B."/>
            <person name="Duncan S.H."/>
            <person name="Flint H.J."/>
        </authorList>
    </citation>
    <scope>NUCLEOTIDE SEQUENCE</scope>
    <source>
        <strain evidence="7">NBRC 108219</strain>
    </source>
</reference>
<evidence type="ECO:0000256" key="2">
    <source>
        <dbReference type="ARBA" id="ARBA00008854"/>
    </source>
</evidence>
<comment type="similarity">
    <text evidence="2">Belongs to the LemA family.</text>
</comment>
<dbReference type="Pfam" id="PF04011">
    <property type="entry name" value="LemA"/>
    <property type="match status" value="1"/>
</dbReference>
<dbReference type="SUPFAM" id="SSF140478">
    <property type="entry name" value="LemA-like"/>
    <property type="match status" value="1"/>
</dbReference>
<proteinExistence type="inferred from homology"/>
<name>A0ABQ5VA08_9PROT</name>
<dbReference type="RefSeq" id="WP_284389649.1">
    <property type="nucleotide sequence ID" value="NZ_BSNK01000002.1"/>
</dbReference>
<dbReference type="InterPro" id="IPR023353">
    <property type="entry name" value="LemA-like_dom_sf"/>
</dbReference>
<evidence type="ECO:0000256" key="5">
    <source>
        <dbReference type="ARBA" id="ARBA00023136"/>
    </source>
</evidence>
<evidence type="ECO:0000256" key="4">
    <source>
        <dbReference type="ARBA" id="ARBA00022989"/>
    </source>
</evidence>
<keyword evidence="8" id="KW-1185">Reference proteome</keyword>
<dbReference type="Proteomes" id="UP001161391">
    <property type="component" value="Unassembled WGS sequence"/>
</dbReference>
<keyword evidence="3 6" id="KW-0812">Transmembrane</keyword>